<dbReference type="OrthoDB" id="6605214at2759"/>
<dbReference type="GO" id="GO:0005737">
    <property type="term" value="C:cytoplasm"/>
    <property type="evidence" value="ECO:0007669"/>
    <property type="project" value="TreeGrafter"/>
</dbReference>
<dbReference type="AlphaFoldDB" id="V4C0M9"/>
<reference evidence="1 2" key="1">
    <citation type="journal article" date="2013" name="Nature">
        <title>Insights into bilaterian evolution from three spiralian genomes.</title>
        <authorList>
            <person name="Simakov O."/>
            <person name="Marletaz F."/>
            <person name="Cho S.J."/>
            <person name="Edsinger-Gonzales E."/>
            <person name="Havlak P."/>
            <person name="Hellsten U."/>
            <person name="Kuo D.H."/>
            <person name="Larsson T."/>
            <person name="Lv J."/>
            <person name="Arendt D."/>
            <person name="Savage R."/>
            <person name="Osoegawa K."/>
            <person name="de Jong P."/>
            <person name="Grimwood J."/>
            <person name="Chapman J.A."/>
            <person name="Shapiro H."/>
            <person name="Aerts A."/>
            <person name="Otillar R.P."/>
            <person name="Terry A.Y."/>
            <person name="Boore J.L."/>
            <person name="Grigoriev I.V."/>
            <person name="Lindberg D.R."/>
            <person name="Seaver E.C."/>
            <person name="Weisblat D.A."/>
            <person name="Putnam N.H."/>
            <person name="Rokhsar D.S."/>
        </authorList>
    </citation>
    <scope>NUCLEOTIDE SEQUENCE [LARGE SCALE GENOMIC DNA]</scope>
</reference>
<dbReference type="OMA" id="SHVEQVF"/>
<evidence type="ECO:0000313" key="1">
    <source>
        <dbReference type="EMBL" id="ESO95004.1"/>
    </source>
</evidence>
<dbReference type="Pfam" id="PF15011">
    <property type="entry name" value="CA109-like"/>
    <property type="match status" value="1"/>
</dbReference>
<protein>
    <submittedName>
        <fullName evidence="1">Uncharacterized protein</fullName>
    </submittedName>
</protein>
<accession>V4C0M9</accession>
<gene>
    <name evidence="1" type="ORF">LOTGIDRAFT_232144</name>
</gene>
<dbReference type="KEGG" id="lgi:LOTGIDRAFT_232144"/>
<dbReference type="EMBL" id="KB201701">
    <property type="protein sequence ID" value="ESO95004.1"/>
    <property type="molecule type" value="Genomic_DNA"/>
</dbReference>
<dbReference type="CTD" id="20248821"/>
<dbReference type="GO" id="GO:0005634">
    <property type="term" value="C:nucleus"/>
    <property type="evidence" value="ECO:0007669"/>
    <property type="project" value="TreeGrafter"/>
</dbReference>
<dbReference type="InterPro" id="IPR029159">
    <property type="entry name" value="CA109-like"/>
</dbReference>
<sequence>MAELKMKSALQKSFDVVNQICKEWTNTNIECETIIKSLCNRLEQYEHCVNTTSLEIPFHAICHDLINKLQHKIIEDIDEKLCEMLPKLDEYKECHSKVSQQYHNVMKIYNNNKTELNLEIMTRCNIVYPTLSQMIEYLYDIEQSLYQQYHCKKFIVEEMMLSNTITSDNLLSLWQNNEHNLIHNIKDYLCYTSQFIQEKIS</sequence>
<dbReference type="PANTHER" id="PTHR16234">
    <property type="entry name" value="SIMILAR TO HYPOTHETICAL PROTEIN FLJ20508"/>
    <property type="match status" value="1"/>
</dbReference>
<dbReference type="GeneID" id="20248821"/>
<proteinExistence type="predicted"/>
<organism evidence="1 2">
    <name type="scientific">Lottia gigantea</name>
    <name type="common">Giant owl limpet</name>
    <dbReference type="NCBI Taxonomy" id="225164"/>
    <lineage>
        <taxon>Eukaryota</taxon>
        <taxon>Metazoa</taxon>
        <taxon>Spiralia</taxon>
        <taxon>Lophotrochozoa</taxon>
        <taxon>Mollusca</taxon>
        <taxon>Gastropoda</taxon>
        <taxon>Patellogastropoda</taxon>
        <taxon>Lottioidea</taxon>
        <taxon>Lottiidae</taxon>
        <taxon>Lottia</taxon>
    </lineage>
</organism>
<dbReference type="HOGENOM" id="CLU_1361803_0_0_1"/>
<dbReference type="STRING" id="225164.V4C0M9"/>
<name>V4C0M9_LOTGI</name>
<dbReference type="RefSeq" id="XP_009054206.1">
    <property type="nucleotide sequence ID" value="XM_009055958.1"/>
</dbReference>
<keyword evidence="2" id="KW-1185">Reference proteome</keyword>
<evidence type="ECO:0000313" key="2">
    <source>
        <dbReference type="Proteomes" id="UP000030746"/>
    </source>
</evidence>
<dbReference type="Proteomes" id="UP000030746">
    <property type="component" value="Unassembled WGS sequence"/>
</dbReference>
<dbReference type="PANTHER" id="PTHR16234:SF5">
    <property type="entry name" value="AFG2-INTERACTING RIBOSOME MATURATION FACTOR"/>
    <property type="match status" value="1"/>
</dbReference>